<evidence type="ECO:0000313" key="1">
    <source>
        <dbReference type="EMBL" id="KAJ8688664.1"/>
    </source>
</evidence>
<sequence>MRDTRKRKSATTKVWKVKAANGNAGLVSRRELCNVNKKVDMIGHLHVDILNQEKLLFNNVEVRLRLVRSRDAFVLMDSLRDLTVCIGEANLLVRRVKINPGILIAHAKALAKTLAKYPMTRVE</sequence>
<dbReference type="EMBL" id="CM056741">
    <property type="protein sequence ID" value="KAJ8688664.1"/>
    <property type="molecule type" value="Genomic_DNA"/>
</dbReference>
<evidence type="ECO:0000313" key="2">
    <source>
        <dbReference type="Proteomes" id="UP001239111"/>
    </source>
</evidence>
<comment type="caution">
    <text evidence="1">The sequence shown here is derived from an EMBL/GenBank/DDBJ whole genome shotgun (WGS) entry which is preliminary data.</text>
</comment>
<keyword evidence="2" id="KW-1185">Reference proteome</keyword>
<gene>
    <name evidence="1" type="ORF">QAD02_024459</name>
</gene>
<organism evidence="1 2">
    <name type="scientific">Eretmocerus hayati</name>
    <dbReference type="NCBI Taxonomy" id="131215"/>
    <lineage>
        <taxon>Eukaryota</taxon>
        <taxon>Metazoa</taxon>
        <taxon>Ecdysozoa</taxon>
        <taxon>Arthropoda</taxon>
        <taxon>Hexapoda</taxon>
        <taxon>Insecta</taxon>
        <taxon>Pterygota</taxon>
        <taxon>Neoptera</taxon>
        <taxon>Endopterygota</taxon>
        <taxon>Hymenoptera</taxon>
        <taxon>Apocrita</taxon>
        <taxon>Proctotrupomorpha</taxon>
        <taxon>Chalcidoidea</taxon>
        <taxon>Aphelinidae</taxon>
        <taxon>Aphelininae</taxon>
        <taxon>Eretmocerus</taxon>
    </lineage>
</organism>
<protein>
    <submittedName>
        <fullName evidence="1">Uncharacterized protein</fullName>
    </submittedName>
</protein>
<dbReference type="Proteomes" id="UP001239111">
    <property type="component" value="Chromosome 1"/>
</dbReference>
<name>A0ACC2PZE5_9HYME</name>
<reference evidence="1" key="1">
    <citation type="submission" date="2023-04" db="EMBL/GenBank/DDBJ databases">
        <title>A chromosome-level genome assembly of the parasitoid wasp Eretmocerus hayati.</title>
        <authorList>
            <person name="Zhong Y."/>
            <person name="Liu S."/>
            <person name="Liu Y."/>
        </authorList>
    </citation>
    <scope>NUCLEOTIDE SEQUENCE</scope>
    <source>
        <strain evidence="1">ZJU_SS_LIU_2023</strain>
    </source>
</reference>
<proteinExistence type="predicted"/>
<accession>A0ACC2PZE5</accession>